<evidence type="ECO:0000313" key="8">
    <source>
        <dbReference type="EMBL" id="MBH8588094.1"/>
    </source>
</evidence>
<dbReference type="RefSeq" id="WP_037995771.1">
    <property type="nucleotide sequence ID" value="NZ_CP036487.1"/>
</dbReference>
<organism evidence="8 9">
    <name type="scientific">Thermoactinomyces vulgaris</name>
    <dbReference type="NCBI Taxonomy" id="2026"/>
    <lineage>
        <taxon>Bacteria</taxon>
        <taxon>Bacillati</taxon>
        <taxon>Bacillota</taxon>
        <taxon>Bacilli</taxon>
        <taxon>Bacillales</taxon>
        <taxon>Thermoactinomycetaceae</taxon>
        <taxon>Thermoactinomyces</taxon>
    </lineage>
</organism>
<sequence>MKTQLQNEVKPVRQKSDTAFKHVVSFLFMIVLTAVSFLAVINQWFSLQGTLFVILFLAAVQVILQLYIFMHLDQKGYGMMRIFIFFGLLCGTVCAVGILLM</sequence>
<feature type="transmembrane region" description="Helical" evidence="7">
    <location>
        <begin position="51"/>
        <end position="70"/>
    </location>
</feature>
<keyword evidence="6 7" id="KW-0472">Membrane</keyword>
<keyword evidence="5 7" id="KW-1133">Transmembrane helix</keyword>
<comment type="caution">
    <text evidence="8">The sequence shown here is derived from an EMBL/GenBank/DDBJ whole genome shotgun (WGS) entry which is preliminary data.</text>
</comment>
<accession>A0ABS0QFP0</accession>
<keyword evidence="3" id="KW-1003">Cell membrane</keyword>
<evidence type="ECO:0000256" key="4">
    <source>
        <dbReference type="ARBA" id="ARBA00022692"/>
    </source>
</evidence>
<protein>
    <submittedName>
        <fullName evidence="8">Cytochrome C oxidase subunit IV family protein</fullName>
    </submittedName>
</protein>
<dbReference type="InterPro" id="IPR050968">
    <property type="entry name" value="Cytochrome_c_oxidase_bac_sub4"/>
</dbReference>
<evidence type="ECO:0000256" key="5">
    <source>
        <dbReference type="ARBA" id="ARBA00022989"/>
    </source>
</evidence>
<comment type="subcellular location">
    <subcellularLocation>
        <location evidence="1">Cell membrane</location>
        <topology evidence="1">Multi-pass membrane protein</topology>
    </subcellularLocation>
</comment>
<dbReference type="Pfam" id="PF03626">
    <property type="entry name" value="COX4_pro"/>
    <property type="match status" value="1"/>
</dbReference>
<gene>
    <name evidence="8" type="ORF">I8U22_04570</name>
</gene>
<dbReference type="Proteomes" id="UP000641910">
    <property type="component" value="Unassembled WGS sequence"/>
</dbReference>
<proteinExistence type="inferred from homology"/>
<evidence type="ECO:0000256" key="1">
    <source>
        <dbReference type="ARBA" id="ARBA00004651"/>
    </source>
</evidence>
<dbReference type="PANTHER" id="PTHR36835">
    <property type="entry name" value="CYTOCHROME BO(3) UBIQUINOL OXIDASE SUBUNIT 4"/>
    <property type="match status" value="1"/>
</dbReference>
<comment type="similarity">
    <text evidence="2">Belongs to the cytochrome c oxidase bacterial subunit 4 family.</text>
</comment>
<evidence type="ECO:0000256" key="3">
    <source>
        <dbReference type="ARBA" id="ARBA00022475"/>
    </source>
</evidence>
<dbReference type="PANTHER" id="PTHR36835:SF1">
    <property type="entry name" value="CYTOCHROME BO(3) UBIQUINOL OXIDASE SUBUNIT 4"/>
    <property type="match status" value="1"/>
</dbReference>
<feature type="transmembrane region" description="Helical" evidence="7">
    <location>
        <begin position="23"/>
        <end position="45"/>
    </location>
</feature>
<evidence type="ECO:0000313" key="9">
    <source>
        <dbReference type="Proteomes" id="UP000641910"/>
    </source>
</evidence>
<keyword evidence="9" id="KW-1185">Reference proteome</keyword>
<evidence type="ECO:0000256" key="6">
    <source>
        <dbReference type="ARBA" id="ARBA00023136"/>
    </source>
</evidence>
<dbReference type="InterPro" id="IPR005171">
    <property type="entry name" value="Cyt_c_oxidase_su4_prok"/>
</dbReference>
<feature type="transmembrane region" description="Helical" evidence="7">
    <location>
        <begin position="82"/>
        <end position="100"/>
    </location>
</feature>
<keyword evidence="4 7" id="KW-0812">Transmembrane</keyword>
<dbReference type="EMBL" id="JAECVU010000002">
    <property type="protein sequence ID" value="MBH8588094.1"/>
    <property type="molecule type" value="Genomic_DNA"/>
</dbReference>
<evidence type="ECO:0000256" key="7">
    <source>
        <dbReference type="SAM" id="Phobius"/>
    </source>
</evidence>
<evidence type="ECO:0000256" key="2">
    <source>
        <dbReference type="ARBA" id="ARBA00008079"/>
    </source>
</evidence>
<reference evidence="8 9" key="1">
    <citation type="submission" date="2020-12" db="EMBL/GenBank/DDBJ databases">
        <title>WGS of Thermoactinomyces spp.</title>
        <authorList>
            <person name="Cheng K."/>
        </authorList>
    </citation>
    <scope>NUCLEOTIDE SEQUENCE [LARGE SCALE GENOMIC DNA]</scope>
    <source>
        <strain evidence="9">CICC 10650\ACCC 41061</strain>
    </source>
</reference>
<name>A0ABS0QFP0_THEVU</name>